<dbReference type="CDD" id="cd06225">
    <property type="entry name" value="HAMP"/>
    <property type="match status" value="1"/>
</dbReference>
<dbReference type="InterPro" id="IPR003661">
    <property type="entry name" value="HisK_dim/P_dom"/>
</dbReference>
<dbReference type="Pfam" id="PF02518">
    <property type="entry name" value="HATPase_c"/>
    <property type="match status" value="1"/>
</dbReference>
<feature type="transmembrane region" description="Helical" evidence="10">
    <location>
        <begin position="36"/>
        <end position="63"/>
    </location>
</feature>
<keyword evidence="7" id="KW-0418">Kinase</keyword>
<evidence type="ECO:0000256" key="10">
    <source>
        <dbReference type="SAM" id="Phobius"/>
    </source>
</evidence>
<dbReference type="CDD" id="cd00082">
    <property type="entry name" value="HisKA"/>
    <property type="match status" value="1"/>
</dbReference>
<evidence type="ECO:0000256" key="4">
    <source>
        <dbReference type="ARBA" id="ARBA00022553"/>
    </source>
</evidence>
<dbReference type="InterPro" id="IPR036890">
    <property type="entry name" value="HATPase_C_sf"/>
</dbReference>
<dbReference type="SMART" id="SM00388">
    <property type="entry name" value="HisKA"/>
    <property type="match status" value="1"/>
</dbReference>
<feature type="domain" description="HAMP" evidence="12">
    <location>
        <begin position="306"/>
        <end position="358"/>
    </location>
</feature>
<evidence type="ECO:0000256" key="2">
    <source>
        <dbReference type="ARBA" id="ARBA00004370"/>
    </source>
</evidence>
<dbReference type="SUPFAM" id="SSF47384">
    <property type="entry name" value="Homodimeric domain of signal transducing histidine kinase"/>
    <property type="match status" value="1"/>
</dbReference>
<dbReference type="RefSeq" id="WP_205049351.1">
    <property type="nucleotide sequence ID" value="NZ_JACJKX010000001.1"/>
</dbReference>
<evidence type="ECO:0000259" key="12">
    <source>
        <dbReference type="PROSITE" id="PS50885"/>
    </source>
</evidence>
<comment type="subcellular location">
    <subcellularLocation>
        <location evidence="2">Membrane</location>
    </subcellularLocation>
</comment>
<reference evidence="13 14" key="1">
    <citation type="journal article" date="2021" name="Sci. Rep.">
        <title>The distribution of antibiotic resistance genes in chicken gut microbiota commensals.</title>
        <authorList>
            <person name="Juricova H."/>
            <person name="Matiasovicova J."/>
            <person name="Kubasova T."/>
            <person name="Cejkova D."/>
            <person name="Rychlik I."/>
        </authorList>
    </citation>
    <scope>NUCLEOTIDE SEQUENCE [LARGE SCALE GENOMIC DNA]</scope>
    <source>
        <strain evidence="13 14">An562</strain>
    </source>
</reference>
<dbReference type="InterPro" id="IPR003660">
    <property type="entry name" value="HAMP_dom"/>
</dbReference>
<feature type="domain" description="Histidine kinase" evidence="11">
    <location>
        <begin position="496"/>
        <end position="717"/>
    </location>
</feature>
<evidence type="ECO:0000256" key="8">
    <source>
        <dbReference type="ARBA" id="ARBA00022840"/>
    </source>
</evidence>
<keyword evidence="10" id="KW-1133">Transmembrane helix</keyword>
<dbReference type="Gene3D" id="6.10.340.10">
    <property type="match status" value="1"/>
</dbReference>
<dbReference type="PROSITE" id="PS50885">
    <property type="entry name" value="HAMP"/>
    <property type="match status" value="1"/>
</dbReference>
<keyword evidence="8" id="KW-0067">ATP-binding</keyword>
<dbReference type="SMART" id="SM00304">
    <property type="entry name" value="HAMP"/>
    <property type="match status" value="1"/>
</dbReference>
<evidence type="ECO:0000259" key="11">
    <source>
        <dbReference type="PROSITE" id="PS50109"/>
    </source>
</evidence>
<protein>
    <recommendedName>
        <fullName evidence="3">histidine kinase</fullName>
        <ecNumber evidence="3">2.7.13.3</ecNumber>
    </recommendedName>
</protein>
<feature type="transmembrane region" description="Helical" evidence="10">
    <location>
        <begin position="281"/>
        <end position="305"/>
    </location>
</feature>
<dbReference type="PIRSF" id="PIRSF037532">
    <property type="entry name" value="STHK_NtrY"/>
    <property type="match status" value="1"/>
</dbReference>
<evidence type="ECO:0000256" key="9">
    <source>
        <dbReference type="ARBA" id="ARBA00023012"/>
    </source>
</evidence>
<evidence type="ECO:0000256" key="6">
    <source>
        <dbReference type="ARBA" id="ARBA00022741"/>
    </source>
</evidence>
<keyword evidence="9" id="KW-0902">Two-component regulatory system</keyword>
<dbReference type="InterPro" id="IPR005467">
    <property type="entry name" value="His_kinase_dom"/>
</dbReference>
<name>A0ABS2GQK5_9BURK</name>
<proteinExistence type="predicted"/>
<dbReference type="InterPro" id="IPR017232">
    <property type="entry name" value="NtrY"/>
</dbReference>
<evidence type="ECO:0000256" key="7">
    <source>
        <dbReference type="ARBA" id="ARBA00022777"/>
    </source>
</evidence>
<comment type="catalytic activity">
    <reaction evidence="1">
        <text>ATP + protein L-histidine = ADP + protein N-phospho-L-histidine.</text>
        <dbReference type="EC" id="2.7.13.3"/>
    </reaction>
</comment>
<dbReference type="SUPFAM" id="SSF55874">
    <property type="entry name" value="ATPase domain of HSP90 chaperone/DNA topoisomerase II/histidine kinase"/>
    <property type="match status" value="1"/>
</dbReference>
<dbReference type="Pfam" id="PF00512">
    <property type="entry name" value="HisKA"/>
    <property type="match status" value="1"/>
</dbReference>
<keyword evidence="6" id="KW-0547">Nucleotide-binding</keyword>
<dbReference type="PROSITE" id="PS50109">
    <property type="entry name" value="HIS_KIN"/>
    <property type="match status" value="1"/>
</dbReference>
<dbReference type="SMART" id="SM00387">
    <property type="entry name" value="HATPase_c"/>
    <property type="match status" value="1"/>
</dbReference>
<keyword evidence="14" id="KW-1185">Reference proteome</keyword>
<dbReference type="InterPro" id="IPR003594">
    <property type="entry name" value="HATPase_dom"/>
</dbReference>
<keyword evidence="4" id="KW-0597">Phosphoprotein</keyword>
<comment type="caution">
    <text evidence="13">The sequence shown here is derived from an EMBL/GenBank/DDBJ whole genome shotgun (WGS) entry which is preliminary data.</text>
</comment>
<accession>A0ABS2GQK5</accession>
<dbReference type="EMBL" id="JACJKX010000001">
    <property type="protein sequence ID" value="MBM6927756.1"/>
    <property type="molecule type" value="Genomic_DNA"/>
</dbReference>
<organism evidence="13 14">
    <name type="scientific">Parasutterella secunda</name>
    <dbReference type="NCBI Taxonomy" id="626947"/>
    <lineage>
        <taxon>Bacteria</taxon>
        <taxon>Pseudomonadati</taxon>
        <taxon>Pseudomonadota</taxon>
        <taxon>Betaproteobacteria</taxon>
        <taxon>Burkholderiales</taxon>
        <taxon>Sutterellaceae</taxon>
        <taxon>Parasutterella</taxon>
    </lineage>
</organism>
<dbReference type="PRINTS" id="PR00344">
    <property type="entry name" value="BCTRLSENSOR"/>
</dbReference>
<evidence type="ECO:0000313" key="14">
    <source>
        <dbReference type="Proteomes" id="UP000777002"/>
    </source>
</evidence>
<dbReference type="EC" id="2.7.13.3" evidence="3"/>
<dbReference type="Gene3D" id="3.30.450.20">
    <property type="entry name" value="PAS domain"/>
    <property type="match status" value="1"/>
</dbReference>
<evidence type="ECO:0000313" key="13">
    <source>
        <dbReference type="EMBL" id="MBM6927756.1"/>
    </source>
</evidence>
<feature type="transmembrane region" description="Helical" evidence="10">
    <location>
        <begin position="75"/>
        <end position="97"/>
    </location>
</feature>
<dbReference type="Proteomes" id="UP000777002">
    <property type="component" value="Unassembled WGS sequence"/>
</dbReference>
<evidence type="ECO:0000256" key="5">
    <source>
        <dbReference type="ARBA" id="ARBA00022679"/>
    </source>
</evidence>
<dbReference type="InterPro" id="IPR036097">
    <property type="entry name" value="HisK_dim/P_sf"/>
</dbReference>
<evidence type="ECO:0000256" key="3">
    <source>
        <dbReference type="ARBA" id="ARBA00012438"/>
    </source>
</evidence>
<keyword evidence="5" id="KW-0808">Transferase</keyword>
<keyword evidence="10" id="KW-0472">Membrane</keyword>
<keyword evidence="10" id="KW-0812">Transmembrane</keyword>
<evidence type="ECO:0000256" key="1">
    <source>
        <dbReference type="ARBA" id="ARBA00000085"/>
    </source>
</evidence>
<dbReference type="SUPFAM" id="SSF158472">
    <property type="entry name" value="HAMP domain-like"/>
    <property type="match status" value="1"/>
</dbReference>
<dbReference type="Gene3D" id="1.10.287.130">
    <property type="match status" value="1"/>
</dbReference>
<sequence length="717" mass="79007">MRYRLRYGASIGFAIIVVLLFLLTSAGTTSQKLEPYFPILLIINALVALGLLVAVISLISKLVKRFKQHQFGSRTLATLVCAISFVALLPSLLIYTISTHLISQAFDSGVDSRVERALDAGVTLAQNSLLRIQNDQLVTTRTIADRLSSVAFSDMSNELMRMSDLTNSAVLSLIDGNGQIITQSSPLASVDLTVSTRDIQTVRQQGYFSALEESALDNTPQSNRLKIRTIVPINNHSSSDEWFLQVSLEIPESVAHNINAVTNGLLDYQQIIFNRSGLQTIYHWSLILSLLLAVLCAVLAAFSFASRMTAPIRQLAEGTRRVTSGHFQPIKEFSGADEINELTRAFNVMVRKVNDAMDTLESRRERLEQSNIFRERILENLSTGIIILDHMKRLRSANMGAVRIIGNSVLQIGVLLQEANPALAKLVLPMLSDSSRSVKQEDASLSIDGKKEPLTLLIRTSSVPLNDGPGFLVVIDDMTQAVAAQRVIAWGEVARRMAHEIKNPLTPIQLAAERMQIKLSKHLPDDDIVLLNRYTNTIVEQVSAIKQMVNDFRDYAKLPKPTLKPLNLNEVLDDVALLYRQAGGSVSLKLEKNLPLLAADRAQLLQVLHNLLSNAKEACKNDSDCQIEMSTSLEREGKEKTVILTVADNGPGFSEQILNHAFEPYITTKETGTGLGLPMVKKIVEEHGGWIKLANRSDPNDPKPNGAIVTIGFVNLA</sequence>
<dbReference type="InterPro" id="IPR004358">
    <property type="entry name" value="Sig_transdc_His_kin-like_C"/>
</dbReference>
<gene>
    <name evidence="13" type="ORF">H5985_00475</name>
</gene>
<dbReference type="Gene3D" id="3.30.565.10">
    <property type="entry name" value="Histidine kinase-like ATPase, C-terminal domain"/>
    <property type="match status" value="1"/>
</dbReference>
<dbReference type="PANTHER" id="PTHR43065">
    <property type="entry name" value="SENSOR HISTIDINE KINASE"/>
    <property type="match status" value="1"/>
</dbReference>
<dbReference type="Pfam" id="PF00672">
    <property type="entry name" value="HAMP"/>
    <property type="match status" value="1"/>
</dbReference>
<dbReference type="PANTHER" id="PTHR43065:SF10">
    <property type="entry name" value="PEROXIDE STRESS-ACTIVATED HISTIDINE KINASE MAK3"/>
    <property type="match status" value="1"/>
</dbReference>